<dbReference type="EMBL" id="ML769681">
    <property type="protein sequence ID" value="KAE9389837.1"/>
    <property type="molecule type" value="Genomic_DNA"/>
</dbReference>
<proteinExistence type="predicted"/>
<name>A0A6A4GXU1_9AGAR</name>
<dbReference type="OrthoDB" id="3021216at2759"/>
<accession>A0A6A4GXU1</accession>
<dbReference type="AlphaFoldDB" id="A0A6A4GXU1"/>
<keyword evidence="2" id="KW-1185">Reference proteome</keyword>
<dbReference type="Proteomes" id="UP000799118">
    <property type="component" value="Unassembled WGS sequence"/>
</dbReference>
<reference evidence="1" key="1">
    <citation type="journal article" date="2019" name="Environ. Microbiol.">
        <title>Fungal ecological strategies reflected in gene transcription - a case study of two litter decomposers.</title>
        <authorList>
            <person name="Barbi F."/>
            <person name="Kohler A."/>
            <person name="Barry K."/>
            <person name="Baskaran P."/>
            <person name="Daum C."/>
            <person name="Fauchery L."/>
            <person name="Ihrmark K."/>
            <person name="Kuo A."/>
            <person name="LaButti K."/>
            <person name="Lipzen A."/>
            <person name="Morin E."/>
            <person name="Grigoriev I.V."/>
            <person name="Henrissat B."/>
            <person name="Lindahl B."/>
            <person name="Martin F."/>
        </authorList>
    </citation>
    <scope>NUCLEOTIDE SEQUENCE</scope>
    <source>
        <strain evidence="1">JB14</strain>
    </source>
</reference>
<protein>
    <submittedName>
        <fullName evidence="1">Uncharacterized protein</fullName>
    </submittedName>
</protein>
<sequence>MIIGTEHKAKGKGTQNMRYTPEYDNLMNTIHDMSPRVYQMLSGHLKVRSECSIQHKNSKAPCFPIGIQDSTFELVNEYCEKYNWPKGYPLALAVDDTKLFATLAPIFDAQSQTWCLVGAVGEASITIPDYETYQQTIKKHLGDYSLATKIRLWALQIPVPGIPSLILAVLPISSTFKAHQLAEYQSILLRGLVSRGYSIISMASDG</sequence>
<evidence type="ECO:0000313" key="2">
    <source>
        <dbReference type="Proteomes" id="UP000799118"/>
    </source>
</evidence>
<feature type="non-terminal residue" evidence="1">
    <location>
        <position position="206"/>
    </location>
</feature>
<gene>
    <name evidence="1" type="ORF">BT96DRAFT_785558</name>
</gene>
<organism evidence="1 2">
    <name type="scientific">Gymnopus androsaceus JB14</name>
    <dbReference type="NCBI Taxonomy" id="1447944"/>
    <lineage>
        <taxon>Eukaryota</taxon>
        <taxon>Fungi</taxon>
        <taxon>Dikarya</taxon>
        <taxon>Basidiomycota</taxon>
        <taxon>Agaricomycotina</taxon>
        <taxon>Agaricomycetes</taxon>
        <taxon>Agaricomycetidae</taxon>
        <taxon>Agaricales</taxon>
        <taxon>Marasmiineae</taxon>
        <taxon>Omphalotaceae</taxon>
        <taxon>Gymnopus</taxon>
    </lineage>
</organism>
<evidence type="ECO:0000313" key="1">
    <source>
        <dbReference type="EMBL" id="KAE9389837.1"/>
    </source>
</evidence>